<accession>A0A1R1EEV6</accession>
<dbReference type="EMBL" id="MRTP01000011">
    <property type="protein sequence ID" value="OMF50348.1"/>
    <property type="molecule type" value="Genomic_DNA"/>
</dbReference>
<feature type="transmembrane region" description="Helical" evidence="1">
    <location>
        <begin position="51"/>
        <end position="73"/>
    </location>
</feature>
<evidence type="ECO:0000256" key="1">
    <source>
        <dbReference type="SAM" id="Phobius"/>
    </source>
</evidence>
<feature type="domain" description="DUF6199" evidence="2">
    <location>
        <begin position="8"/>
        <end position="66"/>
    </location>
</feature>
<proteinExistence type="predicted"/>
<dbReference type="AlphaFoldDB" id="A0A1R1EEV6"/>
<keyword evidence="1" id="KW-0812">Transmembrane</keyword>
<dbReference type="InterPro" id="IPR045679">
    <property type="entry name" value="DUF6199"/>
</dbReference>
<keyword evidence="1" id="KW-0472">Membrane</keyword>
<evidence type="ECO:0000259" key="2">
    <source>
        <dbReference type="Pfam" id="PF19701"/>
    </source>
</evidence>
<gene>
    <name evidence="3" type="ORF">BK138_27445</name>
</gene>
<keyword evidence="1" id="KW-1133">Transmembrane helix</keyword>
<organism evidence="3 4">
    <name type="scientific">Paenibacillus rhizosphaerae</name>
    <dbReference type="NCBI Taxonomy" id="297318"/>
    <lineage>
        <taxon>Bacteria</taxon>
        <taxon>Bacillati</taxon>
        <taxon>Bacillota</taxon>
        <taxon>Bacilli</taxon>
        <taxon>Bacillales</taxon>
        <taxon>Paenibacillaceae</taxon>
        <taxon>Paenibacillus</taxon>
    </lineage>
</organism>
<dbReference type="RefSeq" id="WP_076174190.1">
    <property type="nucleotide sequence ID" value="NZ_MRTP01000011.1"/>
</dbReference>
<dbReference type="Pfam" id="PF19701">
    <property type="entry name" value="DUF6199"/>
    <property type="match status" value="1"/>
</dbReference>
<name>A0A1R1EEV6_9BACL</name>
<sequence>MDLVLIILGLILIGGGIMTRRNPGRGWRSSESWKTEEEAEPSESYLELQKIRGFLAIVLGSIFIVIGLFMLLFL</sequence>
<comment type="caution">
    <text evidence="3">The sequence shown here is derived from an EMBL/GenBank/DDBJ whole genome shotgun (WGS) entry which is preliminary data.</text>
</comment>
<dbReference type="Proteomes" id="UP000187172">
    <property type="component" value="Unassembled WGS sequence"/>
</dbReference>
<keyword evidence="4" id="KW-1185">Reference proteome</keyword>
<reference evidence="3 4" key="1">
    <citation type="submission" date="2016-11" db="EMBL/GenBank/DDBJ databases">
        <title>Paenibacillus species isolates.</title>
        <authorList>
            <person name="Beno S.M."/>
        </authorList>
    </citation>
    <scope>NUCLEOTIDE SEQUENCE [LARGE SCALE GENOMIC DNA]</scope>
    <source>
        <strain evidence="3 4">FSL R5-0378</strain>
    </source>
</reference>
<evidence type="ECO:0000313" key="3">
    <source>
        <dbReference type="EMBL" id="OMF50348.1"/>
    </source>
</evidence>
<evidence type="ECO:0000313" key="4">
    <source>
        <dbReference type="Proteomes" id="UP000187172"/>
    </source>
</evidence>
<protein>
    <recommendedName>
        <fullName evidence="2">DUF6199 domain-containing protein</fullName>
    </recommendedName>
</protein>